<dbReference type="InParanoid" id="Q5BD72"/>
<feature type="region of interest" description="Disordered" evidence="7">
    <location>
        <begin position="1"/>
        <end position="36"/>
    </location>
</feature>
<dbReference type="eggNOG" id="KOG3102">
    <property type="taxonomic scope" value="Eukaryota"/>
</dbReference>
<evidence type="ECO:0000256" key="4">
    <source>
        <dbReference type="ARBA" id="ARBA00023242"/>
    </source>
</evidence>
<dbReference type="GO" id="GO:0016829">
    <property type="term" value="F:lyase activity"/>
    <property type="evidence" value="ECO:0007669"/>
    <property type="project" value="UniProtKB-KW"/>
</dbReference>
<keyword evidence="2" id="KW-0378">Hydrolase</keyword>
<dbReference type="GO" id="GO:0034477">
    <property type="term" value="P:U6 snRNA 3'-end processing"/>
    <property type="evidence" value="ECO:0000318"/>
    <property type="project" value="GO_Central"/>
</dbReference>
<dbReference type="GO" id="GO:0000175">
    <property type="term" value="F:3'-5'-RNA exonuclease activity"/>
    <property type="evidence" value="ECO:0000318"/>
    <property type="project" value="GO_Central"/>
</dbReference>
<dbReference type="AlphaFoldDB" id="Q5BD72"/>
<accession>Q5BD72</accession>
<accession>C8VMN9</accession>
<keyword evidence="9" id="KW-1185">Reference proteome</keyword>
<evidence type="ECO:0000313" key="9">
    <source>
        <dbReference type="Proteomes" id="UP000000560"/>
    </source>
</evidence>
<dbReference type="STRING" id="227321.Q5BD72"/>
<dbReference type="PANTHER" id="PTHR13522:SF3">
    <property type="entry name" value="U6 SNRNA PHOSPHODIESTERASE 1"/>
    <property type="match status" value="1"/>
</dbReference>
<evidence type="ECO:0000256" key="6">
    <source>
        <dbReference type="ARBA" id="ARBA00030030"/>
    </source>
</evidence>
<dbReference type="RefSeq" id="XP_659112.1">
    <property type="nucleotide sequence ID" value="XM_654020.2"/>
</dbReference>
<protein>
    <recommendedName>
        <fullName evidence="5">U6 snRNA phosphodiesterase 1</fullName>
    </recommendedName>
    <alternativeName>
        <fullName evidence="6">3'-5' RNA exonuclease USB1</fullName>
    </alternativeName>
</protein>
<dbReference type="PANTHER" id="PTHR13522">
    <property type="entry name" value="U6 SNRNA PHOSPHODIESTERASE 1"/>
    <property type="match status" value="1"/>
</dbReference>
<evidence type="ECO:0000256" key="3">
    <source>
        <dbReference type="ARBA" id="ARBA00023239"/>
    </source>
</evidence>
<dbReference type="OMA" id="FHVSIGW"/>
<keyword evidence="4" id="KW-0539">Nucleus</keyword>
<dbReference type="InterPro" id="IPR027521">
    <property type="entry name" value="Usb1"/>
</dbReference>
<evidence type="ECO:0000256" key="7">
    <source>
        <dbReference type="SAM" id="MobiDB-lite"/>
    </source>
</evidence>
<evidence type="ECO:0000256" key="5">
    <source>
        <dbReference type="ARBA" id="ARBA00029543"/>
    </source>
</evidence>
<evidence type="ECO:0000256" key="2">
    <source>
        <dbReference type="ARBA" id="ARBA00022801"/>
    </source>
</evidence>
<name>Q5BD72_EMENI</name>
<dbReference type="GO" id="GO:0005634">
    <property type="term" value="C:nucleus"/>
    <property type="evidence" value="ECO:0000318"/>
    <property type="project" value="GO_Central"/>
</dbReference>
<gene>
    <name evidence="8" type="ORF">ANIA_01508</name>
</gene>
<evidence type="ECO:0000313" key="8">
    <source>
        <dbReference type="EMBL" id="CBF85007.1"/>
    </source>
</evidence>
<organism evidence="8 9">
    <name type="scientific">Emericella nidulans (strain FGSC A4 / ATCC 38163 / CBS 112.46 / NRRL 194 / M139)</name>
    <name type="common">Aspergillus nidulans</name>
    <dbReference type="NCBI Taxonomy" id="227321"/>
    <lineage>
        <taxon>Eukaryota</taxon>
        <taxon>Fungi</taxon>
        <taxon>Dikarya</taxon>
        <taxon>Ascomycota</taxon>
        <taxon>Pezizomycotina</taxon>
        <taxon>Eurotiomycetes</taxon>
        <taxon>Eurotiomycetidae</taxon>
        <taxon>Eurotiales</taxon>
        <taxon>Aspergillaceae</taxon>
        <taxon>Aspergillus</taxon>
        <taxon>Aspergillus subgen. Nidulantes</taxon>
    </lineage>
</organism>
<dbReference type="KEGG" id="ani:ANIA_01508"/>
<dbReference type="Proteomes" id="UP000000560">
    <property type="component" value="Chromosome VII"/>
</dbReference>
<dbReference type="HOGENOM" id="CLU_050234_1_0_1"/>
<reference evidence="9" key="1">
    <citation type="journal article" date="2005" name="Nature">
        <title>Sequencing of Aspergillus nidulans and comparative analysis with A. fumigatus and A. oryzae.</title>
        <authorList>
            <person name="Galagan J.E."/>
            <person name="Calvo S.E."/>
            <person name="Cuomo C."/>
            <person name="Ma L.J."/>
            <person name="Wortman J.R."/>
            <person name="Batzoglou S."/>
            <person name="Lee S.I."/>
            <person name="Basturkmen M."/>
            <person name="Spevak C.C."/>
            <person name="Clutterbuck J."/>
            <person name="Kapitonov V."/>
            <person name="Jurka J."/>
            <person name="Scazzocchio C."/>
            <person name="Farman M."/>
            <person name="Butler J."/>
            <person name="Purcell S."/>
            <person name="Harris S."/>
            <person name="Braus G.H."/>
            <person name="Draht O."/>
            <person name="Busch S."/>
            <person name="D'Enfert C."/>
            <person name="Bouchier C."/>
            <person name="Goldman G.H."/>
            <person name="Bell-Pedersen D."/>
            <person name="Griffiths-Jones S."/>
            <person name="Doonan J.H."/>
            <person name="Yu J."/>
            <person name="Vienken K."/>
            <person name="Pain A."/>
            <person name="Freitag M."/>
            <person name="Selker E.U."/>
            <person name="Archer D.B."/>
            <person name="Penalva M.A."/>
            <person name="Oakley B.R."/>
            <person name="Momany M."/>
            <person name="Tanaka T."/>
            <person name="Kumagai T."/>
            <person name="Asai K."/>
            <person name="Machida M."/>
            <person name="Nierman W.C."/>
            <person name="Denning D.W."/>
            <person name="Caddick M."/>
            <person name="Hynes M."/>
            <person name="Paoletti M."/>
            <person name="Fischer R."/>
            <person name="Miller B."/>
            <person name="Dyer P."/>
            <person name="Sachs M.S."/>
            <person name="Osmani S.A."/>
            <person name="Birren B.W."/>
        </authorList>
    </citation>
    <scope>NUCLEOTIDE SEQUENCE [LARGE SCALE GENOMIC DNA]</scope>
    <source>
        <strain evidence="9">FGSC A4 / ATCC 38163 / CBS 112.46 / NRRL 194 / M139</strain>
    </source>
</reference>
<dbReference type="GeneID" id="2874576"/>
<reference evidence="9" key="2">
    <citation type="journal article" date="2009" name="Fungal Genet. Biol.">
        <title>The 2008 update of the Aspergillus nidulans genome annotation: a community effort.</title>
        <authorList>
            <person name="Wortman J.R."/>
            <person name="Gilsenan J.M."/>
            <person name="Joardar V."/>
            <person name="Deegan J."/>
            <person name="Clutterbuck J."/>
            <person name="Andersen M.R."/>
            <person name="Archer D."/>
            <person name="Bencina M."/>
            <person name="Braus G."/>
            <person name="Coutinho P."/>
            <person name="von Dohren H."/>
            <person name="Doonan J."/>
            <person name="Driessen A.J."/>
            <person name="Durek P."/>
            <person name="Espeso E."/>
            <person name="Fekete E."/>
            <person name="Flipphi M."/>
            <person name="Estrada C.G."/>
            <person name="Geysens S."/>
            <person name="Goldman G."/>
            <person name="de Groot P.W."/>
            <person name="Hansen K."/>
            <person name="Harris S.D."/>
            <person name="Heinekamp T."/>
            <person name="Helmstaedt K."/>
            <person name="Henrissat B."/>
            <person name="Hofmann G."/>
            <person name="Homan T."/>
            <person name="Horio T."/>
            <person name="Horiuchi H."/>
            <person name="James S."/>
            <person name="Jones M."/>
            <person name="Karaffa L."/>
            <person name="Karanyi Z."/>
            <person name="Kato M."/>
            <person name="Keller N."/>
            <person name="Kelly D.E."/>
            <person name="Kiel J.A."/>
            <person name="Kim J.M."/>
            <person name="van der Klei I.J."/>
            <person name="Klis F.M."/>
            <person name="Kovalchuk A."/>
            <person name="Krasevec N."/>
            <person name="Kubicek C.P."/>
            <person name="Liu B."/>
            <person name="Maccabe A."/>
            <person name="Meyer V."/>
            <person name="Mirabito P."/>
            <person name="Miskei M."/>
            <person name="Mos M."/>
            <person name="Mullins J."/>
            <person name="Nelson D.R."/>
            <person name="Nielsen J."/>
            <person name="Oakley B.R."/>
            <person name="Osmani S.A."/>
            <person name="Pakula T."/>
            <person name="Paszewski A."/>
            <person name="Paulsen I."/>
            <person name="Pilsyk S."/>
            <person name="Pocsi I."/>
            <person name="Punt P.J."/>
            <person name="Ram A.F."/>
            <person name="Ren Q."/>
            <person name="Robellet X."/>
            <person name="Robson G."/>
            <person name="Seiboth B."/>
            <person name="van Solingen P."/>
            <person name="Specht T."/>
            <person name="Sun J."/>
            <person name="Taheri-Talesh N."/>
            <person name="Takeshita N."/>
            <person name="Ussery D."/>
            <person name="vanKuyk P.A."/>
            <person name="Visser H."/>
            <person name="van de Vondervoort P.J."/>
            <person name="de Vries R.P."/>
            <person name="Walton J."/>
            <person name="Xiang X."/>
            <person name="Xiong Y."/>
            <person name="Zeng A.P."/>
            <person name="Brandt B.W."/>
            <person name="Cornell M.J."/>
            <person name="van den Hondel C.A."/>
            <person name="Visser J."/>
            <person name="Oliver S.G."/>
            <person name="Turner G."/>
        </authorList>
    </citation>
    <scope>GENOME REANNOTATION</scope>
    <source>
        <strain evidence="9">FGSC A4 / ATCC 38163 / CBS 112.46 / NRRL 194 / M139</strain>
    </source>
</reference>
<evidence type="ECO:0000256" key="1">
    <source>
        <dbReference type="ARBA" id="ARBA00022722"/>
    </source>
</evidence>
<dbReference type="Gene3D" id="3.90.1140.10">
    <property type="entry name" value="Cyclic phosphodiesterase"/>
    <property type="match status" value="2"/>
</dbReference>
<keyword evidence="3" id="KW-0456">Lyase</keyword>
<proteinExistence type="predicted"/>
<dbReference type="OrthoDB" id="49151at2759"/>
<keyword evidence="1" id="KW-0540">Nuclease</keyword>
<dbReference type="Pfam" id="PF09749">
    <property type="entry name" value="HVSL"/>
    <property type="match status" value="2"/>
</dbReference>
<sequence>MALVQYSDSESDSEKEAPPRKINKPSQNLSHNPASTLPPLPASFHDLYASSVKVSVRDDPSLHGGRKRVIPHVEGNWPTHIYLEWYPSKKELEILGNIIRQAEHMFRAEQAKLNSFLYSDLGNGGEAAVYGHIWSGTKWLWHLTVCAICPSVFEVQIDSLDWVSNFERTRWFYVLRVKRPEGDGLNRLLHISNRSLGLFNQPPLYAPLFNSKSGTQPSIRVSKPTSTGDYTECFHISIAWSLEEPSAEEKKSMESIDIQRLKALKIKFDCLKAKIGNNVSSIPL</sequence>
<feature type="compositionally biased region" description="Polar residues" evidence="7">
    <location>
        <begin position="24"/>
        <end position="35"/>
    </location>
</feature>
<dbReference type="EMBL" id="BN001307">
    <property type="protein sequence ID" value="CBF85007.1"/>
    <property type="molecule type" value="Genomic_DNA"/>
</dbReference>